<dbReference type="PANTHER" id="PTHR19303">
    <property type="entry name" value="TRANSPOSON"/>
    <property type="match status" value="1"/>
</dbReference>
<dbReference type="Pfam" id="PF03221">
    <property type="entry name" value="HTH_Tnp_Tc5"/>
    <property type="match status" value="1"/>
</dbReference>
<evidence type="ECO:0000259" key="3">
    <source>
        <dbReference type="PROSITE" id="PS51253"/>
    </source>
</evidence>
<keyword evidence="1" id="KW-0238">DNA-binding</keyword>
<dbReference type="PROSITE" id="PS51253">
    <property type="entry name" value="HTH_CENPB"/>
    <property type="match status" value="1"/>
</dbReference>
<dbReference type="SUPFAM" id="SSF46689">
    <property type="entry name" value="Homeodomain-like"/>
    <property type="match status" value="2"/>
</dbReference>
<keyword evidence="5" id="KW-1185">Reference proteome</keyword>
<organism evidence="4 5">
    <name type="scientific">Acaulospora morrowiae</name>
    <dbReference type="NCBI Taxonomy" id="94023"/>
    <lineage>
        <taxon>Eukaryota</taxon>
        <taxon>Fungi</taxon>
        <taxon>Fungi incertae sedis</taxon>
        <taxon>Mucoromycota</taxon>
        <taxon>Glomeromycotina</taxon>
        <taxon>Glomeromycetes</taxon>
        <taxon>Diversisporales</taxon>
        <taxon>Acaulosporaceae</taxon>
        <taxon>Acaulospora</taxon>
    </lineage>
</organism>
<name>A0A9N9D5Q3_9GLOM</name>
<sequence>MNENLPSVKNNKRKHNSLTLAQKIELCQAKTANPNLKNVELANQFNIGESTVYDILKRKDKLLNKNPNSYIASLKRERTPKFPQIEQSLALWLDQANGTNLSISGEILLHKATDFARLMDINNFTGSQGWLSHFKKRYNIRSITKPGEANSAPLYDLPQFRNDLQNLLMEWDLNDVYNCDETGLFWRMEPSKTLSIHPLKGTKQTKDRVNAYDESVASGKPITPLTIMDAITFTAQAWDYVKSSSIRSSWIKTGILTPSPYNNTISDEFLDLSESNNEKEIQHLINLLPINDPLSVSKYLNIDSKLAIEDIMCDEDIVKIVTGIEDPEEIKEEVNKIKVTKNQALEGLDIVLMFIEQDDNELI</sequence>
<protein>
    <submittedName>
        <fullName evidence="4">3730_t:CDS:1</fullName>
    </submittedName>
</protein>
<evidence type="ECO:0000256" key="1">
    <source>
        <dbReference type="ARBA" id="ARBA00023125"/>
    </source>
</evidence>
<evidence type="ECO:0000313" key="4">
    <source>
        <dbReference type="EMBL" id="CAG8623907.1"/>
    </source>
</evidence>
<evidence type="ECO:0000256" key="2">
    <source>
        <dbReference type="ARBA" id="ARBA00023242"/>
    </source>
</evidence>
<dbReference type="InterPro" id="IPR050863">
    <property type="entry name" value="CenT-Element_Derived"/>
</dbReference>
<dbReference type="EMBL" id="CAJVPV010007889">
    <property type="protein sequence ID" value="CAG8623907.1"/>
    <property type="molecule type" value="Genomic_DNA"/>
</dbReference>
<reference evidence="4" key="1">
    <citation type="submission" date="2021-06" db="EMBL/GenBank/DDBJ databases">
        <authorList>
            <person name="Kallberg Y."/>
            <person name="Tangrot J."/>
            <person name="Rosling A."/>
        </authorList>
    </citation>
    <scope>NUCLEOTIDE SEQUENCE</scope>
    <source>
        <strain evidence="4">CL551</strain>
    </source>
</reference>
<dbReference type="OrthoDB" id="2402233at2759"/>
<evidence type="ECO:0000313" key="5">
    <source>
        <dbReference type="Proteomes" id="UP000789342"/>
    </source>
</evidence>
<dbReference type="GO" id="GO:0003677">
    <property type="term" value="F:DNA binding"/>
    <property type="evidence" value="ECO:0007669"/>
    <property type="project" value="UniProtKB-KW"/>
</dbReference>
<dbReference type="InterPro" id="IPR006600">
    <property type="entry name" value="HTH_CenpB_DNA-bd_dom"/>
</dbReference>
<keyword evidence="2" id="KW-0539">Nucleus</keyword>
<dbReference type="Gene3D" id="1.10.10.60">
    <property type="entry name" value="Homeodomain-like"/>
    <property type="match status" value="2"/>
</dbReference>
<gene>
    <name evidence="4" type="ORF">AMORRO_LOCUS8783</name>
</gene>
<dbReference type="GO" id="GO:0005634">
    <property type="term" value="C:nucleus"/>
    <property type="evidence" value="ECO:0007669"/>
    <property type="project" value="TreeGrafter"/>
</dbReference>
<feature type="non-terminal residue" evidence="4">
    <location>
        <position position="1"/>
    </location>
</feature>
<dbReference type="AlphaFoldDB" id="A0A9N9D5Q3"/>
<feature type="domain" description="HTH CENPB-type" evidence="3">
    <location>
        <begin position="73"/>
        <end position="144"/>
    </location>
</feature>
<dbReference type="InterPro" id="IPR009057">
    <property type="entry name" value="Homeodomain-like_sf"/>
</dbReference>
<proteinExistence type="predicted"/>
<dbReference type="Proteomes" id="UP000789342">
    <property type="component" value="Unassembled WGS sequence"/>
</dbReference>
<comment type="caution">
    <text evidence="4">The sequence shown here is derived from an EMBL/GenBank/DDBJ whole genome shotgun (WGS) entry which is preliminary data.</text>
</comment>
<dbReference type="SMART" id="SM00674">
    <property type="entry name" value="CENPB"/>
    <property type="match status" value="1"/>
</dbReference>
<dbReference type="Pfam" id="PF04218">
    <property type="entry name" value="CENP-B_N"/>
    <property type="match status" value="1"/>
</dbReference>
<dbReference type="PANTHER" id="PTHR19303:SF73">
    <property type="entry name" value="PROTEIN PDC2"/>
    <property type="match status" value="1"/>
</dbReference>
<accession>A0A9N9D5Q3</accession>
<dbReference type="InterPro" id="IPR007889">
    <property type="entry name" value="HTH_Psq"/>
</dbReference>